<dbReference type="RefSeq" id="WP_211855346.1">
    <property type="nucleotide sequence ID" value="NZ_JAAGBB010000037.1"/>
</dbReference>
<evidence type="ECO:0000256" key="3">
    <source>
        <dbReference type="ARBA" id="ARBA00023002"/>
    </source>
</evidence>
<evidence type="ECO:0000256" key="4">
    <source>
        <dbReference type="ARBA" id="ARBA00023033"/>
    </source>
</evidence>
<evidence type="ECO:0000256" key="1">
    <source>
        <dbReference type="ARBA" id="ARBA00022630"/>
    </source>
</evidence>
<gene>
    <name evidence="7" type="ORF">GXW71_24635</name>
</gene>
<proteinExistence type="inferred from homology"/>
<dbReference type="InterPro" id="IPR016215">
    <property type="entry name" value="NTA_MOA"/>
</dbReference>
<evidence type="ECO:0000313" key="7">
    <source>
        <dbReference type="EMBL" id="MBR0667567.1"/>
    </source>
</evidence>
<dbReference type="Gene3D" id="3.20.20.30">
    <property type="entry name" value="Luciferase-like domain"/>
    <property type="match status" value="1"/>
</dbReference>
<dbReference type="GO" id="GO:0004497">
    <property type="term" value="F:monooxygenase activity"/>
    <property type="evidence" value="ECO:0007669"/>
    <property type="project" value="UniProtKB-KW"/>
</dbReference>
<evidence type="ECO:0000259" key="6">
    <source>
        <dbReference type="Pfam" id="PF00296"/>
    </source>
</evidence>
<comment type="similarity">
    <text evidence="5">Belongs to the NtaA/SnaA/DszA monooxygenase family.</text>
</comment>
<keyword evidence="4 7" id="KW-0503">Monooxygenase</keyword>
<keyword evidence="2" id="KW-0288">FMN</keyword>
<dbReference type="PIRSF" id="PIRSF000337">
    <property type="entry name" value="NTA_MOA"/>
    <property type="match status" value="1"/>
</dbReference>
<dbReference type="Proteomes" id="UP001196870">
    <property type="component" value="Unassembled WGS sequence"/>
</dbReference>
<evidence type="ECO:0000256" key="5">
    <source>
        <dbReference type="ARBA" id="ARBA00033748"/>
    </source>
</evidence>
<sequence>MSSSPFHLAWFLSRGYGPKGWRHDWAGDQRRWMMPDLFQDLARSMERACFDYMIIEDSCNVPYTYQGTHDTYLKYAAGAPKLDPAVLVPWLTMATKKLGIIPTLSTSEYPPFLLARLVNSLDHVTEGRVGWNIVTGSNDGGAQNYGRDKHHLHDERYEIADEFTSIVTQLWEGWEPDAVVLDRDRHLFADGSKVRALDHKGKYFSVRGPLSAPRSPQGRPVLCQAGGSPRGQRFAARWADTIITNATSVSAMKAYRQEIHHLAEAEGRDPRSIKVLFLAYPIIDVSIEAARDRRNRELADAAAHLDMSLAMMARISGIDFSKFDLDEPLPDLTSNGHQSSTAAYAGRTPREIALGYATKSGIDYTGTVDHVAGMMAEIMQEVGGDGFLIFNGEFTRRYVAEICDGLVPELQRRGLVKRRYAHDTFRENLLEF</sequence>
<keyword evidence="1" id="KW-0285">Flavoprotein</keyword>
<dbReference type="NCBIfam" id="TIGR03860">
    <property type="entry name" value="FMN_nitrolo"/>
    <property type="match status" value="1"/>
</dbReference>
<dbReference type="PANTHER" id="PTHR30011:SF16">
    <property type="entry name" value="C2H2 FINGER DOMAIN TRANSCRIPTION FACTOR (EUROFUNG)-RELATED"/>
    <property type="match status" value="1"/>
</dbReference>
<dbReference type="Pfam" id="PF00296">
    <property type="entry name" value="Bac_luciferase"/>
    <property type="match status" value="1"/>
</dbReference>
<protein>
    <submittedName>
        <fullName evidence="7">NtaA/DmoA family FMN-dependent monooxygenase</fullName>
        <ecNumber evidence="7">1.14.-.-</ecNumber>
    </submittedName>
</protein>
<accession>A0ABS5F4U9</accession>
<dbReference type="InterPro" id="IPR011251">
    <property type="entry name" value="Luciferase-like_dom"/>
</dbReference>
<evidence type="ECO:0000256" key="2">
    <source>
        <dbReference type="ARBA" id="ARBA00022643"/>
    </source>
</evidence>
<keyword evidence="3 7" id="KW-0560">Oxidoreductase</keyword>
<organism evidence="7 8">
    <name type="scientific">Plastoroseomonas hellenica</name>
    <dbReference type="NCBI Taxonomy" id="2687306"/>
    <lineage>
        <taxon>Bacteria</taxon>
        <taxon>Pseudomonadati</taxon>
        <taxon>Pseudomonadota</taxon>
        <taxon>Alphaproteobacteria</taxon>
        <taxon>Acetobacterales</taxon>
        <taxon>Acetobacteraceae</taxon>
        <taxon>Plastoroseomonas</taxon>
    </lineage>
</organism>
<dbReference type="InterPro" id="IPR036661">
    <property type="entry name" value="Luciferase-like_sf"/>
</dbReference>
<dbReference type="EMBL" id="JAAGBB010000037">
    <property type="protein sequence ID" value="MBR0667567.1"/>
    <property type="molecule type" value="Genomic_DNA"/>
</dbReference>
<dbReference type="SUPFAM" id="SSF51679">
    <property type="entry name" value="Bacterial luciferase-like"/>
    <property type="match status" value="1"/>
</dbReference>
<dbReference type="EC" id="1.14.-.-" evidence="7"/>
<evidence type="ECO:0000313" key="8">
    <source>
        <dbReference type="Proteomes" id="UP001196870"/>
    </source>
</evidence>
<comment type="caution">
    <text evidence="7">The sequence shown here is derived from an EMBL/GenBank/DDBJ whole genome shotgun (WGS) entry which is preliminary data.</text>
</comment>
<name>A0ABS5F4U9_9PROT</name>
<reference evidence="8" key="1">
    <citation type="journal article" date="2021" name="Syst. Appl. Microbiol.">
        <title>Roseomonas hellenica sp. nov., isolated from roots of wild-growing Alkanna tinctoria.</title>
        <authorList>
            <person name="Rat A."/>
            <person name="Naranjo H.D."/>
            <person name="Lebbe L."/>
            <person name="Cnockaert M."/>
            <person name="Krigas N."/>
            <person name="Grigoriadou K."/>
            <person name="Maloupa E."/>
            <person name="Willems A."/>
        </authorList>
    </citation>
    <scope>NUCLEOTIDE SEQUENCE [LARGE SCALE GENOMIC DNA]</scope>
    <source>
        <strain evidence="8">LMG 31523</strain>
    </source>
</reference>
<keyword evidence="8" id="KW-1185">Reference proteome</keyword>
<dbReference type="PANTHER" id="PTHR30011">
    <property type="entry name" value="ALKANESULFONATE MONOOXYGENASE-RELATED"/>
    <property type="match status" value="1"/>
</dbReference>
<dbReference type="InterPro" id="IPR051260">
    <property type="entry name" value="Diverse_substr_monoxygenases"/>
</dbReference>
<feature type="domain" description="Luciferase-like" evidence="6">
    <location>
        <begin position="38"/>
        <end position="385"/>
    </location>
</feature>